<evidence type="ECO:0000313" key="2">
    <source>
        <dbReference type="EMBL" id="PYE43647.1"/>
    </source>
</evidence>
<dbReference type="Pfam" id="PF13527">
    <property type="entry name" value="Acetyltransf_9"/>
    <property type="match status" value="1"/>
</dbReference>
<dbReference type="EMBL" id="CP054614">
    <property type="protein sequence ID" value="QKS57283.1"/>
    <property type="molecule type" value="Genomic_DNA"/>
</dbReference>
<evidence type="ECO:0000259" key="1">
    <source>
        <dbReference type="PROSITE" id="PS51186"/>
    </source>
</evidence>
<evidence type="ECO:0000313" key="3">
    <source>
        <dbReference type="EMBL" id="QKS57283.1"/>
    </source>
</evidence>
<dbReference type="InterPro" id="IPR000182">
    <property type="entry name" value="GNAT_dom"/>
</dbReference>
<organism evidence="2 4">
    <name type="scientific">Paenibacillus barcinonensis</name>
    <dbReference type="NCBI Taxonomy" id="198119"/>
    <lineage>
        <taxon>Bacteria</taxon>
        <taxon>Bacillati</taxon>
        <taxon>Bacillota</taxon>
        <taxon>Bacilli</taxon>
        <taxon>Bacillales</taxon>
        <taxon>Paenibacillaceae</taxon>
        <taxon>Paenibacillus</taxon>
    </lineage>
</organism>
<dbReference type="OrthoDB" id="9768284at2"/>
<feature type="domain" description="N-acetyltransferase" evidence="1">
    <location>
        <begin position="1"/>
        <end position="147"/>
    </location>
</feature>
<accession>A0A2V4UTX3</accession>
<dbReference type="PROSITE" id="PS51186">
    <property type="entry name" value="GNAT"/>
    <property type="match status" value="1"/>
</dbReference>
<protein>
    <submittedName>
        <fullName evidence="3">GNAT family N-acetyltransferase</fullName>
    </submittedName>
    <submittedName>
        <fullName evidence="2">Putative acetyltransferase</fullName>
    </submittedName>
</protein>
<dbReference type="SUPFAM" id="SSF55718">
    <property type="entry name" value="SCP-like"/>
    <property type="match status" value="1"/>
</dbReference>
<dbReference type="Proteomes" id="UP000509327">
    <property type="component" value="Chromosome"/>
</dbReference>
<keyword evidence="5" id="KW-1185">Reference proteome</keyword>
<evidence type="ECO:0000313" key="4">
    <source>
        <dbReference type="Proteomes" id="UP000247790"/>
    </source>
</evidence>
<dbReference type="InterPro" id="IPR041380">
    <property type="entry name" value="Acetyltransf_17"/>
</dbReference>
<reference evidence="3 5" key="2">
    <citation type="submission" date="2020-06" db="EMBL/GenBank/DDBJ databases">
        <title>Complete genome of Paenibacillus barcinonensis KACC11450.</title>
        <authorList>
            <person name="Kim M."/>
            <person name="Park Y.-J."/>
            <person name="Shin J.-H."/>
        </authorList>
    </citation>
    <scope>NUCLEOTIDE SEQUENCE [LARGE SCALE GENOMIC DNA]</scope>
    <source>
        <strain evidence="3 5">KACC11450</strain>
    </source>
</reference>
<evidence type="ECO:0000313" key="5">
    <source>
        <dbReference type="Proteomes" id="UP000509327"/>
    </source>
</evidence>
<dbReference type="Pfam" id="PF13530">
    <property type="entry name" value="SCP2_2"/>
    <property type="match status" value="1"/>
</dbReference>
<dbReference type="GO" id="GO:0030649">
    <property type="term" value="P:aminoglycoside antibiotic catabolic process"/>
    <property type="evidence" value="ECO:0007669"/>
    <property type="project" value="TreeGrafter"/>
</dbReference>
<proteinExistence type="predicted"/>
<dbReference type="InterPro" id="IPR025559">
    <property type="entry name" value="Eis_dom"/>
</dbReference>
<dbReference type="InterPro" id="IPR016181">
    <property type="entry name" value="Acyl_CoA_acyltransferase"/>
</dbReference>
<dbReference type="EMBL" id="QJSW01000028">
    <property type="protein sequence ID" value="PYE43647.1"/>
    <property type="molecule type" value="Genomic_DNA"/>
</dbReference>
<reference evidence="2 4" key="1">
    <citation type="submission" date="2018-06" db="EMBL/GenBank/DDBJ databases">
        <title>Genomic Encyclopedia of Type Strains, Phase III (KMG-III): the genomes of soil and plant-associated and newly described type strains.</title>
        <authorList>
            <person name="Whitman W."/>
        </authorList>
    </citation>
    <scope>NUCLEOTIDE SEQUENCE [LARGE SCALE GENOMIC DNA]</scope>
    <source>
        <strain evidence="2 4">CECT 7022</strain>
    </source>
</reference>
<dbReference type="RefSeq" id="WP_110899254.1">
    <property type="nucleotide sequence ID" value="NZ_CP054614.1"/>
</dbReference>
<dbReference type="Gene3D" id="3.30.1050.10">
    <property type="entry name" value="SCP2 sterol-binding domain"/>
    <property type="match status" value="1"/>
</dbReference>
<gene>
    <name evidence="2" type="ORF">DFQ00_1284</name>
    <name evidence="3" type="ORF">HUB98_13850</name>
</gene>
<dbReference type="InterPro" id="IPR036527">
    <property type="entry name" value="SCP2_sterol-bd_dom_sf"/>
</dbReference>
<dbReference type="PANTHER" id="PTHR37817">
    <property type="entry name" value="N-ACETYLTRANSFERASE EIS"/>
    <property type="match status" value="1"/>
</dbReference>
<dbReference type="Pfam" id="PF17668">
    <property type="entry name" value="Acetyltransf_17"/>
    <property type="match status" value="1"/>
</dbReference>
<dbReference type="AlphaFoldDB" id="A0A2V4UTX3"/>
<dbReference type="Proteomes" id="UP000247790">
    <property type="component" value="Unassembled WGS sequence"/>
</dbReference>
<dbReference type="InterPro" id="IPR051554">
    <property type="entry name" value="Acetyltransferase_Eis"/>
</dbReference>
<dbReference type="PANTHER" id="PTHR37817:SF1">
    <property type="entry name" value="N-ACETYLTRANSFERASE EIS"/>
    <property type="match status" value="1"/>
</dbReference>
<sequence>MELRKLTIDDYEACMALSEYAFQFTLTEEQLERRRQEFAAQNVLGVYADGQIGAKLQIIPFQTYIQGRSFEMGGIAGVATWPEYRRKGWVAGLLQYALEEMNRNKQSVSFLHPFAFAFYRKYGWETYVEFKKYKLTTSQLPAKKQTPGTIKRGNADLIVLKQVYDAYAARYNGTLNRSDAWWENSVYVKKGSQRAVYYDETGAPQGYVFYEVKDRNFTIGEMIHLNEEARQGLWTFIANHDSMIDEVTLQAPASDMLAFQLDNPRIQQEVVPYFMARIVSVEQFISQYPFASQHAPVQILLEVEDAHAPWNEGVWELNVAMNGTASIWKKADTERHAQNDHAVRLTIQSLTAVLMGYRRPLEMAQIGRLEGSADMIEALEKAVPKRETYLLDFF</sequence>
<dbReference type="SUPFAM" id="SSF55729">
    <property type="entry name" value="Acyl-CoA N-acyltransferases (Nat)"/>
    <property type="match status" value="1"/>
</dbReference>
<name>A0A2V4UTX3_PAEBA</name>
<keyword evidence="2" id="KW-0808">Transferase</keyword>
<dbReference type="Gene3D" id="3.40.630.30">
    <property type="match status" value="2"/>
</dbReference>
<dbReference type="GO" id="GO:0034069">
    <property type="term" value="F:aminoglycoside N-acetyltransferase activity"/>
    <property type="evidence" value="ECO:0007669"/>
    <property type="project" value="TreeGrafter"/>
</dbReference>